<dbReference type="SUPFAM" id="SSF56300">
    <property type="entry name" value="Metallo-dependent phosphatases"/>
    <property type="match status" value="1"/>
</dbReference>
<proteinExistence type="predicted"/>
<sequence length="236" mass="27471">MVYYMGDIHGNPLPAVFACRQMNMTHEDTLVLLGDVGANYYGDERDARTKKSLAKLGPKILCIHGNHEMRPESITSYSSKVWRGGKVWYEPERPSLLFAADGEMFDLEGIKHLTIGGAYSVDKQYRLERGYGWWADEQPSEKIKAKVAQTLDQVDWKVDVVLSHTCPFRYEPREAFLPFIDQSTVDDSTEKWLDTIEEKLAYQYWFCGHWHIEKHIDKMRFLFHNVELSPLSEPYK</sequence>
<keyword evidence="2" id="KW-0808">Transferase</keyword>
<dbReference type="Gene3D" id="3.60.21.10">
    <property type="match status" value="1"/>
</dbReference>
<dbReference type="InterPro" id="IPR029052">
    <property type="entry name" value="Metallo-depent_PP-like"/>
</dbReference>
<dbReference type="GO" id="GO:0016787">
    <property type="term" value="F:hydrolase activity"/>
    <property type="evidence" value="ECO:0007669"/>
    <property type="project" value="InterPro"/>
</dbReference>
<evidence type="ECO:0000259" key="1">
    <source>
        <dbReference type="Pfam" id="PF00149"/>
    </source>
</evidence>
<dbReference type="CDD" id="cd00838">
    <property type="entry name" value="MPP_superfamily"/>
    <property type="match status" value="1"/>
</dbReference>
<dbReference type="STRING" id="1650663.GCA_001486665_00219"/>
<dbReference type="GeneID" id="97380559"/>
<organism evidence="2 3">
    <name type="scientific">Allofournierella massiliensis</name>
    <dbReference type="NCBI Taxonomy" id="1650663"/>
    <lineage>
        <taxon>Bacteria</taxon>
        <taxon>Bacillati</taxon>
        <taxon>Bacillota</taxon>
        <taxon>Clostridia</taxon>
        <taxon>Eubacteriales</taxon>
        <taxon>Oscillospiraceae</taxon>
        <taxon>Allofournierella</taxon>
    </lineage>
</organism>
<evidence type="ECO:0000313" key="2">
    <source>
        <dbReference type="EMBL" id="TCL60816.1"/>
    </source>
</evidence>
<protein>
    <submittedName>
        <fullName evidence="2">3-oxoacid CoA-transferase subunit A</fullName>
    </submittedName>
</protein>
<dbReference type="EMBL" id="SLUM01000003">
    <property type="protein sequence ID" value="TCL60816.1"/>
    <property type="molecule type" value="Genomic_DNA"/>
</dbReference>
<evidence type="ECO:0000313" key="3">
    <source>
        <dbReference type="Proteomes" id="UP000295184"/>
    </source>
</evidence>
<comment type="caution">
    <text evidence="2">The sequence shown here is derived from an EMBL/GenBank/DDBJ whole genome shotgun (WGS) entry which is preliminary data.</text>
</comment>
<dbReference type="Pfam" id="PF00149">
    <property type="entry name" value="Metallophos"/>
    <property type="match status" value="1"/>
</dbReference>
<dbReference type="InterPro" id="IPR004843">
    <property type="entry name" value="Calcineurin-like_PHP"/>
</dbReference>
<feature type="domain" description="Calcineurin-like phosphoesterase" evidence="1">
    <location>
        <begin position="4"/>
        <end position="212"/>
    </location>
</feature>
<dbReference type="Proteomes" id="UP000295184">
    <property type="component" value="Unassembled WGS sequence"/>
</dbReference>
<dbReference type="RefSeq" id="WP_058962751.1">
    <property type="nucleotide sequence ID" value="NZ_CABKVM010000011.1"/>
</dbReference>
<dbReference type="AlphaFoldDB" id="A0A4R1R5L3"/>
<reference evidence="2 3" key="1">
    <citation type="submission" date="2019-03" db="EMBL/GenBank/DDBJ databases">
        <title>Genomic Encyclopedia of Type Strains, Phase IV (KMG-IV): sequencing the most valuable type-strain genomes for metagenomic binning, comparative biology and taxonomic classification.</title>
        <authorList>
            <person name="Goeker M."/>
        </authorList>
    </citation>
    <scope>NUCLEOTIDE SEQUENCE [LARGE SCALE GENOMIC DNA]</scope>
    <source>
        <strain evidence="2 3">DSM 100451</strain>
    </source>
</reference>
<name>A0A4R1R5L3_9FIRM</name>
<dbReference type="GO" id="GO:0016740">
    <property type="term" value="F:transferase activity"/>
    <property type="evidence" value="ECO:0007669"/>
    <property type="project" value="UniProtKB-KW"/>
</dbReference>
<gene>
    <name evidence="2" type="ORF">EDD77_103141</name>
</gene>
<dbReference type="OrthoDB" id="9787800at2"/>
<accession>A0A4R1R5L3</accession>